<sequence>MSSYISSSIKNKKHSIINKYIVFKKKMADNKQSFQAGQAAGRAEEKTNVLVDKIKVAATSAGASAQTAGQKITEAAGGAVNLVKEKTGMKK</sequence>
<organism evidence="1 2">
    <name type="scientific">Raphanus sativus</name>
    <name type="common">Radish</name>
    <name type="synonym">Raphanus raphanistrum var. sativus</name>
    <dbReference type="NCBI Taxonomy" id="3726"/>
    <lineage>
        <taxon>Eukaryota</taxon>
        <taxon>Viridiplantae</taxon>
        <taxon>Streptophyta</taxon>
        <taxon>Embryophyta</taxon>
        <taxon>Tracheophyta</taxon>
        <taxon>Spermatophyta</taxon>
        <taxon>Magnoliopsida</taxon>
        <taxon>eudicotyledons</taxon>
        <taxon>Gunneridae</taxon>
        <taxon>Pentapetalae</taxon>
        <taxon>rosids</taxon>
        <taxon>malvids</taxon>
        <taxon>Brassicales</taxon>
        <taxon>Brassicaceae</taxon>
        <taxon>Brassiceae</taxon>
        <taxon>Raphanus</taxon>
    </lineage>
</organism>
<gene>
    <name evidence="2" type="primary">LOC108841714</name>
</gene>
<dbReference type="GeneID" id="108841714"/>
<protein>
    <submittedName>
        <fullName evidence="2">Stress-induced protein KIN2</fullName>
    </submittedName>
</protein>
<dbReference type="RefSeq" id="XP_018469973.1">
    <property type="nucleotide sequence ID" value="XM_018614471.2"/>
</dbReference>
<dbReference type="Proteomes" id="UP000504610">
    <property type="component" value="Chromosome 2"/>
</dbReference>
<accession>A0A6J0MDC3</accession>
<keyword evidence="1" id="KW-1185">Reference proteome</keyword>
<proteinExistence type="predicted"/>
<evidence type="ECO:0000313" key="1">
    <source>
        <dbReference type="Proteomes" id="UP000504610"/>
    </source>
</evidence>
<reference evidence="1" key="1">
    <citation type="journal article" date="2019" name="Database">
        <title>The radish genome database (RadishGD): an integrated information resource for radish genomics.</title>
        <authorList>
            <person name="Yu H.J."/>
            <person name="Baek S."/>
            <person name="Lee Y.J."/>
            <person name="Cho A."/>
            <person name="Mun J.H."/>
        </authorList>
    </citation>
    <scope>NUCLEOTIDE SEQUENCE [LARGE SCALE GENOMIC DNA]</scope>
    <source>
        <strain evidence="1">cv. WK10039</strain>
    </source>
</reference>
<dbReference type="OrthoDB" id="1104333at2759"/>
<dbReference type="KEGG" id="rsz:108841714"/>
<reference evidence="2" key="2">
    <citation type="submission" date="2025-08" db="UniProtKB">
        <authorList>
            <consortium name="RefSeq"/>
        </authorList>
    </citation>
    <scope>IDENTIFICATION</scope>
    <source>
        <tissue evidence="2">Leaf</tissue>
    </source>
</reference>
<dbReference type="AlphaFoldDB" id="A0A6J0MDC3"/>
<name>A0A6J0MDC3_RAPSA</name>
<evidence type="ECO:0000313" key="2">
    <source>
        <dbReference type="RefSeq" id="XP_018469973.1"/>
    </source>
</evidence>